<gene>
    <name evidence="1" type="ORF">T190607A01A_30108</name>
</gene>
<evidence type="ECO:0000313" key="2">
    <source>
        <dbReference type="Proteomes" id="UP001497416"/>
    </source>
</evidence>
<dbReference type="Proteomes" id="UP001497416">
    <property type="component" value="Unassembled WGS sequence"/>
</dbReference>
<evidence type="ECO:0000313" key="1">
    <source>
        <dbReference type="EMBL" id="CAL2088298.1"/>
    </source>
</evidence>
<reference evidence="1 2" key="1">
    <citation type="submission" date="2024-05" db="EMBL/GenBank/DDBJ databases">
        <authorList>
            <person name="Duchaud E."/>
        </authorList>
    </citation>
    <scope>NUCLEOTIDE SEQUENCE [LARGE SCALE GENOMIC DNA]</scope>
    <source>
        <strain evidence="1">Ena-SAMPLE-TAB-13-05-2024-13:56:06:370-140302</strain>
    </source>
</reference>
<dbReference type="RefSeq" id="WP_348712492.1">
    <property type="nucleotide sequence ID" value="NZ_CAXIXY010000005.1"/>
</dbReference>
<name>A0ABM9P2F8_9FLAO</name>
<keyword evidence="2" id="KW-1185">Reference proteome</keyword>
<comment type="caution">
    <text evidence="1">The sequence shown here is derived from an EMBL/GenBank/DDBJ whole genome shotgun (WGS) entry which is preliminary data.</text>
</comment>
<protein>
    <submittedName>
        <fullName evidence="1">Uncharacterized protein</fullName>
    </submittedName>
</protein>
<accession>A0ABM9P2F8</accession>
<proteinExistence type="predicted"/>
<sequence length="168" mass="19791">MKNFIVILLTITSNYLFSQNGFPDWDKSYTYEKAENIIQNEIDYAKKVDQDKTEGSYYVAMSKFRFIATFTGKERPINSEVLNSMKRVFKIKTGSNKILNDLVSKEFEFNIGKTRIWMPIQNQIMTAFRNEVKKDKKVLLYTLFTNEHQFKGGIINTFLISEFTTDWN</sequence>
<organism evidence="1 2">
    <name type="scientific">Tenacibaculum platacis</name>
    <dbReference type="NCBI Taxonomy" id="3137852"/>
    <lineage>
        <taxon>Bacteria</taxon>
        <taxon>Pseudomonadati</taxon>
        <taxon>Bacteroidota</taxon>
        <taxon>Flavobacteriia</taxon>
        <taxon>Flavobacteriales</taxon>
        <taxon>Flavobacteriaceae</taxon>
        <taxon>Tenacibaculum</taxon>
    </lineage>
</organism>
<dbReference type="EMBL" id="CAXIXY010000005">
    <property type="protein sequence ID" value="CAL2088298.1"/>
    <property type="molecule type" value="Genomic_DNA"/>
</dbReference>